<dbReference type="InterPro" id="IPR036736">
    <property type="entry name" value="ACP-like_sf"/>
</dbReference>
<dbReference type="Gene3D" id="3.30.300.30">
    <property type="match status" value="3"/>
</dbReference>
<evidence type="ECO:0000256" key="2">
    <source>
        <dbReference type="ARBA" id="ARBA00022450"/>
    </source>
</evidence>
<dbReference type="InterPro" id="IPR020806">
    <property type="entry name" value="PKS_PP-bd"/>
</dbReference>
<comment type="caution">
    <text evidence="6">The sequence shown here is derived from an EMBL/GenBank/DDBJ whole genome shotgun (WGS) entry which is preliminary data.</text>
</comment>
<evidence type="ECO:0000313" key="7">
    <source>
        <dbReference type="Proteomes" id="UP001576774"/>
    </source>
</evidence>
<dbReference type="InterPro" id="IPR000873">
    <property type="entry name" value="AMP-dep_synth/lig_dom"/>
</dbReference>
<dbReference type="EMBL" id="JBHFNQ010000165">
    <property type="protein sequence ID" value="MFB2879414.1"/>
    <property type="molecule type" value="Genomic_DNA"/>
</dbReference>
<dbReference type="Pfam" id="PF00668">
    <property type="entry name" value="Condensation"/>
    <property type="match status" value="2"/>
</dbReference>
<evidence type="ECO:0000256" key="3">
    <source>
        <dbReference type="ARBA" id="ARBA00022553"/>
    </source>
</evidence>
<dbReference type="Gene3D" id="1.10.1200.10">
    <property type="entry name" value="ACP-like"/>
    <property type="match status" value="2"/>
</dbReference>
<keyword evidence="3" id="KW-0597">Phosphoprotein</keyword>
<dbReference type="InterPro" id="IPR010071">
    <property type="entry name" value="AA_adenyl_dom"/>
</dbReference>
<dbReference type="Gene3D" id="3.40.50.980">
    <property type="match status" value="4"/>
</dbReference>
<reference evidence="6 7" key="1">
    <citation type="submission" date="2024-09" db="EMBL/GenBank/DDBJ databases">
        <title>Floridaenema gen nov. (Aerosakkonemataceae, Aerosakkonematales ord. nov., Cyanobacteria) from benthic tropical and subtropical fresh waters, with the description of four new species.</title>
        <authorList>
            <person name="Moretto J.A."/>
            <person name="Berthold D.E."/>
            <person name="Lefler F.W."/>
            <person name="Huang I.-S."/>
            <person name="Laughinghouse H. IV."/>
        </authorList>
    </citation>
    <scope>NUCLEOTIDE SEQUENCE [LARGE SCALE GENOMIC DNA]</scope>
    <source>
        <strain evidence="6 7">BLCC-F46</strain>
    </source>
</reference>
<dbReference type="SUPFAM" id="SSF53335">
    <property type="entry name" value="S-adenosyl-L-methionine-dependent methyltransferases"/>
    <property type="match status" value="1"/>
</dbReference>
<dbReference type="Pfam" id="PF08242">
    <property type="entry name" value="Methyltransf_12"/>
    <property type="match status" value="1"/>
</dbReference>
<dbReference type="SUPFAM" id="SSF47336">
    <property type="entry name" value="ACP-like"/>
    <property type="match status" value="2"/>
</dbReference>
<dbReference type="SUPFAM" id="SSF52777">
    <property type="entry name" value="CoA-dependent acyltransferases"/>
    <property type="match status" value="4"/>
</dbReference>
<dbReference type="InterPro" id="IPR006162">
    <property type="entry name" value="Ppantetheine_attach_site"/>
</dbReference>
<dbReference type="PANTHER" id="PTHR45527">
    <property type="entry name" value="NONRIBOSOMAL PEPTIDE SYNTHETASE"/>
    <property type="match status" value="1"/>
</dbReference>
<gene>
    <name evidence="6" type="ORF">ACE1CC_21380</name>
</gene>
<dbReference type="Gene3D" id="3.30.559.10">
    <property type="entry name" value="Chloramphenicol acetyltransferase-like domain"/>
    <property type="match status" value="2"/>
</dbReference>
<dbReference type="CDD" id="cd02440">
    <property type="entry name" value="AdoMet_MTases"/>
    <property type="match status" value="1"/>
</dbReference>
<comment type="cofactor">
    <cofactor evidence="1">
        <name>pantetheine 4'-phosphate</name>
        <dbReference type="ChEBI" id="CHEBI:47942"/>
    </cofactor>
</comment>
<dbReference type="PANTHER" id="PTHR45527:SF1">
    <property type="entry name" value="FATTY ACID SYNTHASE"/>
    <property type="match status" value="1"/>
</dbReference>
<name>A0ABV4X9E4_9CYAN</name>
<dbReference type="Gene3D" id="3.30.559.30">
    <property type="entry name" value="Nonribosomal peptide synthetase, condensation domain"/>
    <property type="match status" value="2"/>
</dbReference>
<feature type="domain" description="Carrier" evidence="5">
    <location>
        <begin position="1387"/>
        <end position="1462"/>
    </location>
</feature>
<dbReference type="InterPro" id="IPR029063">
    <property type="entry name" value="SAM-dependent_MTases_sf"/>
</dbReference>
<dbReference type="InterPro" id="IPR045851">
    <property type="entry name" value="AMP-bd_C_sf"/>
</dbReference>
<dbReference type="CDD" id="cd05930">
    <property type="entry name" value="A_NRPS"/>
    <property type="match status" value="1"/>
</dbReference>
<dbReference type="CDD" id="cd12115">
    <property type="entry name" value="A_NRPS_Sfm_like"/>
    <property type="match status" value="1"/>
</dbReference>
<dbReference type="InterPro" id="IPR023213">
    <property type="entry name" value="CAT-like_dom_sf"/>
</dbReference>
<dbReference type="PROSITE" id="PS00012">
    <property type="entry name" value="PHOSPHOPANTETHEINE"/>
    <property type="match status" value="1"/>
</dbReference>
<dbReference type="Pfam" id="PF13193">
    <property type="entry name" value="AMP-binding_C"/>
    <property type="match status" value="1"/>
</dbReference>
<evidence type="ECO:0000313" key="6">
    <source>
        <dbReference type="EMBL" id="MFB2879414.1"/>
    </source>
</evidence>
<dbReference type="Gene3D" id="3.40.50.150">
    <property type="entry name" value="Vaccinia Virus protein VP39"/>
    <property type="match status" value="1"/>
</dbReference>
<proteinExistence type="predicted"/>
<dbReference type="SMART" id="SM00823">
    <property type="entry name" value="PKS_PP"/>
    <property type="match status" value="2"/>
</dbReference>
<keyword evidence="7" id="KW-1185">Reference proteome</keyword>
<dbReference type="InterPro" id="IPR001031">
    <property type="entry name" value="Thioesterase"/>
</dbReference>
<dbReference type="Pfam" id="PF00975">
    <property type="entry name" value="Thioesterase"/>
    <property type="match status" value="1"/>
</dbReference>
<dbReference type="PROSITE" id="PS00455">
    <property type="entry name" value="AMP_BINDING"/>
    <property type="match status" value="1"/>
</dbReference>
<sequence>MVQQSQNSFRTSPQQQRLWRLQNGQLQSTYQANGVVSIVGDLDINLLELSIKEVAERHEILRTILRCFPGMDLPLQVIEGSRVCLQYTDLNLNDPQDGDEILNTQVQGFISQKLDFEQDSPLQTRLLRKTCREHILLVSLPALYADRAAVEKFIQEVSAEYGRQLHNGDLPEDPWQYADLSEWLHDLLESDDTAYGREYWRKLAVPSLNPGRLPFEQGSLPREQFITDTVTLTLRADTIEQINCVLDTYKTTCSVFLLTCWEVLLWRLTGQSDLVIGVANDGRKYEELQDAIGLLTKYLPLCNKLDDTIQFSEHLVNVGKVAQELHKWQEYFSWEQAWMMEADRSTLLSYPYCFDFAELASPMKVDNVIFSIEQSDSCIERAKVRLSCTQTSQALVLKFHYDTSLYQEDTIKLLASQYQAFVEWVVHHPESCIRDIVFLGQAERQKLLKDLNNTQTDYPQDRCVHQLFEAQVDSTPNNIAATFGNQFLTYQELNAKANQLAHYLQTQGVEPETLVAICMERSLNLVVGILGILKAGAAYVPLDPVYPQQRLADMLEDSQALLLLTQQSLVPSFAEFGGKILCLDRDWKSTIAPMTRNNLPSKVKPENLAYTIYTSGSTGKPKGVMIAHCNLVNYLSWCMQAYPIDRGCGSPVHSSISFDATITSFFTPLLCGKKVVLLPEKQEIEALKEILCAQRDFSLVKITPAHLDLLNQLLPEDEIATQTQSFVIGGEALLGKSLRSWRQYAPSTQIVNEYGPSETVVGCCIYEVSDRTDLAGVVPIGRPIANTQIYILDESLNLVPTGIPGEIYIGGAGVGRGYRNRPDLTADKFIPDPFSEVPGARLYRSGDLGRYLPNGDLEFLGRIDHQVKIRSFRIELGEIEAVLNQHPAVQEGIVTVREEKSDRYLVAYIVAKAESNNLVPQIEKCADQHISQWQTIYKDTYGQSPTHSDLTFNISGWNSSYTGSLLADIEMQEWVDRTVDRIRALQPKQVLEIGCGTGLILSRIAPYCLRYDGADFSPEAMHHLQLLKATKSELAHVNLLRRTADDFSGFEPSSFDTVIINSVIQYFPNIDYLVKVLQQAVEVVKPGGHIFIGDIRSLPLLEAYHASVQLEQAADDLSRERLQQRVQRRLLEEEELAIDPEFFLALQTHLPRIGAVQIQLKQGRFHNELTRFRYDVVLQVGTQQRSLSPIQWLDWQQEQKTPEQVYQQLATQQPESLGIKGIVNPRLQADLELLEWLTIAPADAIVGDRDRFSIGQHQGVDPDLWWECVRDLPYAVTVTWSATKLGCYDVLFRYQKAKTTNIPLETIGTLTHSKLWEFYANNPLQNKLTQYLAPQLSQFVKERLPDYMVPRTFILLSSLPLTSNGKVDRRALPVPSLSRDRTTTYIAPQTDSEEKLANLWAEILGVEQVGLEDNFFGLGGHSLLATQLISRIRDIFAVEIPLRSLFEAPTVAGLHQKIELARNQGANISMFPIPSASLSNEAPLSFPQQRLWFLSQIEGANAAYNMPAAVRIAGYLNVDALERSLQEIVQRHGTLRTTFKLINGTPVQVLTEQMELGLVIIDLQGLPAKEQATQVEQWIALEANSPFDLENGPLFRAKLLCVHPGEHIFLLTMHHIISDGWSIGVLIEEMTALYKSFGQQSHSPLSPLQIQYIDFTQWQRQLLQGEVLEQLLRYWQQQLAGIPALLNLPTDYPHPPVQTFRGHHIRFELSPELTRRLRELSQQRQTTLFMTLLAAFSTLLFRYSEQEDIVIGSPIANRTRSETEALIGFFVNTLVLRTQPSGNLSFLELLEQTKTVCLDAYTYQDIPFERLVKELKPERSLSHNPLFQVMFALQNAPVLDNLDLPNLIVTPLQSENVTSMFDLSLLLEETKSQIVGFWEYSRDLFESETINRMLGHFQILLEAIVTDPHQRLGELPMLSEVERQQLLVAWNNTESDYCQTQLIHQLFEAQVERTPDAIALSFAETQISYRELNQRSNQLARYLQTLGVARESLVGICMERSPELVIGLLAILKSGGAYVPIDPNYPQERQTSILNDAQVKVVLKSINQVPEALKSVIQVVDLDRAQTEIASFANTNLAGSSTNNHLAYVLYTSGSTGLPKGVAIEHRSVVAFLHWAKTVFPPNQLDGVLASTSICFDLSIFELFLPLVCGGKVILVENVLKLATLPATQTVTLVNTVPSAITELLNINGIPDSVQVINLAGEPLWAQVVERLYQRDSIAQVYNLYGPSEDTTYSTMALMLRDCSLSPSIGKPIANTQAYVLDPFLQPVPIGVPGELYLGGAGLARGYLNRPELTAEAFIPNPFSDIPGARLYKTGDLVRYRANGELEYLGRRDYLVKIRGFRIELGEIEAVLRQNGQVREAVVVVSSDNPSKERQIVAYVVPQSSTPSLTSDLRNFLQAKLPSYMIPATLILLETFPLTPNGKIDRKALPKPSLNYIARAEKNYVPPRSPLELQLVRLWESVLDLEPVSVQDNFFEIGGHSLLAVRLMAAIEQHFGYELPLSTFFVAPTIEALAQLLSAQTETSIESPIVPIQPMGSHPPFFCVPGVGGNVLYFYDLARYLGQEQPFYGFQAQGLDGKLDPHTSIEEMAHTYIEALLQVQPQGPYWLGGHSFGGWVAFEMAQQLQQRGQQVAVLTIFDAVAPGVDDSMLGQNWSEQEWLFQIAQLLEDSYGKGLKLSSHDLQNRDLETQIKYFTQQLKEADLLPAGTGTQQIERLLRVFKANSSMRYLPQTLQATQIHLFRVDENQPETADDDRAIAIRQNPTLGWEKLTDTSVVVHTVLGTHTSMITFPHVQVLAESLQSVLKQSQMSFTDLAN</sequence>
<evidence type="ECO:0000256" key="1">
    <source>
        <dbReference type="ARBA" id="ARBA00001957"/>
    </source>
</evidence>
<dbReference type="InterPro" id="IPR020845">
    <property type="entry name" value="AMP-binding_CS"/>
</dbReference>
<organism evidence="6 7">
    <name type="scientific">Floridaenema aerugineum BLCC-F46</name>
    <dbReference type="NCBI Taxonomy" id="3153654"/>
    <lineage>
        <taxon>Bacteria</taxon>
        <taxon>Bacillati</taxon>
        <taxon>Cyanobacteriota</taxon>
        <taxon>Cyanophyceae</taxon>
        <taxon>Oscillatoriophycideae</taxon>
        <taxon>Aerosakkonematales</taxon>
        <taxon>Aerosakkonemataceae</taxon>
        <taxon>Floridanema</taxon>
        <taxon>Floridanema aerugineum</taxon>
    </lineage>
</organism>
<dbReference type="PROSITE" id="PS50075">
    <property type="entry name" value="CARRIER"/>
    <property type="match status" value="2"/>
</dbReference>
<dbReference type="Gene3D" id="2.30.38.10">
    <property type="entry name" value="Luciferase, Domain 3"/>
    <property type="match status" value="2"/>
</dbReference>
<keyword evidence="2" id="KW-0596">Phosphopantetheine</keyword>
<dbReference type="Pfam" id="PF00501">
    <property type="entry name" value="AMP-binding"/>
    <property type="match status" value="2"/>
</dbReference>
<dbReference type="NCBIfam" id="TIGR01733">
    <property type="entry name" value="AA-adenyl-dom"/>
    <property type="match status" value="2"/>
</dbReference>
<dbReference type="SUPFAM" id="SSF56801">
    <property type="entry name" value="Acetyl-CoA synthetase-like"/>
    <property type="match status" value="2"/>
</dbReference>
<dbReference type="Proteomes" id="UP001576774">
    <property type="component" value="Unassembled WGS sequence"/>
</dbReference>
<dbReference type="SUPFAM" id="SSF53474">
    <property type="entry name" value="alpha/beta-Hydrolases"/>
    <property type="match status" value="1"/>
</dbReference>
<dbReference type="InterPro" id="IPR013217">
    <property type="entry name" value="Methyltransf_12"/>
</dbReference>
<dbReference type="InterPro" id="IPR001242">
    <property type="entry name" value="Condensation_dom"/>
</dbReference>
<accession>A0ABV4X9E4</accession>
<dbReference type="CDD" id="cd19531">
    <property type="entry name" value="LCL_NRPS-like"/>
    <property type="match status" value="1"/>
</dbReference>
<dbReference type="InterPro" id="IPR029058">
    <property type="entry name" value="AB_hydrolase_fold"/>
</dbReference>
<evidence type="ECO:0000259" key="5">
    <source>
        <dbReference type="PROSITE" id="PS50075"/>
    </source>
</evidence>
<dbReference type="NCBIfam" id="NF003417">
    <property type="entry name" value="PRK04813.1"/>
    <property type="match status" value="3"/>
</dbReference>
<dbReference type="Pfam" id="PF00550">
    <property type="entry name" value="PP-binding"/>
    <property type="match status" value="2"/>
</dbReference>
<dbReference type="InterPro" id="IPR025110">
    <property type="entry name" value="AMP-bd_C"/>
</dbReference>
<evidence type="ECO:0000256" key="4">
    <source>
        <dbReference type="ARBA" id="ARBA00022737"/>
    </source>
</evidence>
<dbReference type="Gene3D" id="3.40.50.1820">
    <property type="entry name" value="alpha/beta hydrolase"/>
    <property type="match status" value="1"/>
</dbReference>
<dbReference type="InterPro" id="IPR009081">
    <property type="entry name" value="PP-bd_ACP"/>
</dbReference>
<keyword evidence="4" id="KW-0677">Repeat</keyword>
<protein>
    <submittedName>
        <fullName evidence="6">Amino acid adenylation domain-containing protein</fullName>
    </submittedName>
</protein>
<dbReference type="RefSeq" id="WP_413272458.1">
    <property type="nucleotide sequence ID" value="NZ_JBHFNQ010000165.1"/>
</dbReference>
<feature type="domain" description="Carrier" evidence="5">
    <location>
        <begin position="2446"/>
        <end position="2521"/>
    </location>
</feature>